<dbReference type="EMBL" id="CP080507">
    <property type="protein sequence ID" value="QYM80639.1"/>
    <property type="molecule type" value="Genomic_DNA"/>
</dbReference>
<name>A0A8F9TWR2_9BACT</name>
<reference evidence="2" key="1">
    <citation type="submission" date="2021-08" db="EMBL/GenBank/DDBJ databases">
        <title>Genome of a novel bacterium of the phylum Verrucomicrobia, Oleiharenicola sp. KSB-15.</title>
        <authorList>
            <person name="Chung J.-H."/>
            <person name="Ahn J.-H."/>
            <person name="Yoon Y."/>
            <person name="Kim D.-Y."/>
            <person name="An S.-H."/>
            <person name="Park I."/>
            <person name="Yeon J."/>
        </authorList>
    </citation>
    <scope>NUCLEOTIDE SEQUENCE</scope>
    <source>
        <strain evidence="2">KSB-15</strain>
    </source>
</reference>
<dbReference type="KEGG" id="ole:K0B96_08570"/>
<accession>A0A8F9TWR2</accession>
<dbReference type="AlphaFoldDB" id="A0A8F9TWR2"/>
<organism evidence="2 3">
    <name type="scientific">Horticoccus luteus</name>
    <dbReference type="NCBI Taxonomy" id="2862869"/>
    <lineage>
        <taxon>Bacteria</taxon>
        <taxon>Pseudomonadati</taxon>
        <taxon>Verrucomicrobiota</taxon>
        <taxon>Opitutia</taxon>
        <taxon>Opitutales</taxon>
        <taxon>Opitutaceae</taxon>
        <taxon>Horticoccus</taxon>
    </lineage>
</organism>
<dbReference type="RefSeq" id="WP_220166110.1">
    <property type="nucleotide sequence ID" value="NZ_CP080507.1"/>
</dbReference>
<keyword evidence="3" id="KW-1185">Reference proteome</keyword>
<feature type="region of interest" description="Disordered" evidence="1">
    <location>
        <begin position="70"/>
        <end position="93"/>
    </location>
</feature>
<evidence type="ECO:0000313" key="2">
    <source>
        <dbReference type="EMBL" id="QYM80639.1"/>
    </source>
</evidence>
<dbReference type="Proteomes" id="UP000825051">
    <property type="component" value="Chromosome"/>
</dbReference>
<feature type="compositionally biased region" description="Acidic residues" evidence="1">
    <location>
        <begin position="76"/>
        <end position="93"/>
    </location>
</feature>
<proteinExistence type="predicted"/>
<sequence length="228" mass="26427">MKDFDSDGLSDNEWEDRGDLAWNEFDWEKYLRDQDENILRYLAYYDTFKDSPERIDEIADRMGWDRAATSATGGIADDDDDDDDDDSDDEPDDVYTLHKNPIYIATKALYLSLRRQWLVLTAHRENSGSAASLPYLDALHRGEEVAMQAIHALDFGDYAMAVALFKRALRAWNQSLSLLDRTATDQSLALGPYREDARQRLFDLREIWLRVISECRTELDRPIDEENS</sequence>
<evidence type="ECO:0000256" key="1">
    <source>
        <dbReference type="SAM" id="MobiDB-lite"/>
    </source>
</evidence>
<evidence type="ECO:0000313" key="3">
    <source>
        <dbReference type="Proteomes" id="UP000825051"/>
    </source>
</evidence>
<gene>
    <name evidence="2" type="ORF">K0B96_08570</name>
</gene>
<protein>
    <submittedName>
        <fullName evidence="2">Uncharacterized protein</fullName>
    </submittedName>
</protein>